<dbReference type="Pfam" id="PF09581">
    <property type="entry name" value="Spore_III_AF"/>
    <property type="match status" value="1"/>
</dbReference>
<keyword evidence="2" id="KW-0812">Transmembrane</keyword>
<evidence type="ECO:0000256" key="2">
    <source>
        <dbReference type="SAM" id="Phobius"/>
    </source>
</evidence>
<accession>A0A235BCJ3</accession>
<gene>
    <name evidence="3" type="primary">spoIIIAF</name>
    <name evidence="3" type="ORF">CHM34_02270</name>
</gene>
<dbReference type="Proteomes" id="UP000215459">
    <property type="component" value="Unassembled WGS sequence"/>
</dbReference>
<feature type="region of interest" description="Disordered" evidence="1">
    <location>
        <begin position="145"/>
        <end position="187"/>
    </location>
</feature>
<protein>
    <submittedName>
        <fullName evidence="3">Stage III sporulation protein AF</fullName>
    </submittedName>
</protein>
<name>A0A235BCJ3_9BACL</name>
<dbReference type="AlphaFoldDB" id="A0A235BCJ3"/>
<dbReference type="NCBIfam" id="TIGR02896">
    <property type="entry name" value="spore_III_AF"/>
    <property type="match status" value="1"/>
</dbReference>
<feature type="transmembrane region" description="Helical" evidence="2">
    <location>
        <begin position="6"/>
        <end position="23"/>
    </location>
</feature>
<reference evidence="3 4" key="1">
    <citation type="submission" date="2017-07" db="EMBL/GenBank/DDBJ databases">
        <title>The genome sequence of Paludifilum halophilum highlights mechanisms for microbial adaptation to high salt environemnts.</title>
        <authorList>
            <person name="Belbahri L."/>
        </authorList>
    </citation>
    <scope>NUCLEOTIDE SEQUENCE [LARGE SCALE GENOMIC DNA]</scope>
    <source>
        <strain evidence="3 4">DSM 102817</strain>
    </source>
</reference>
<dbReference type="InterPro" id="IPR014245">
    <property type="entry name" value="Spore_III_AF"/>
</dbReference>
<comment type="caution">
    <text evidence="3">The sequence shown here is derived from an EMBL/GenBank/DDBJ whole genome shotgun (WGS) entry which is preliminary data.</text>
</comment>
<proteinExistence type="predicted"/>
<feature type="compositionally biased region" description="Basic and acidic residues" evidence="1">
    <location>
        <begin position="167"/>
        <end position="182"/>
    </location>
</feature>
<evidence type="ECO:0000313" key="3">
    <source>
        <dbReference type="EMBL" id="OYD09990.1"/>
    </source>
</evidence>
<keyword evidence="2" id="KW-1133">Transmembrane helix</keyword>
<evidence type="ECO:0000313" key="4">
    <source>
        <dbReference type="Proteomes" id="UP000215459"/>
    </source>
</evidence>
<keyword evidence="2" id="KW-0472">Membrane</keyword>
<evidence type="ECO:0000256" key="1">
    <source>
        <dbReference type="SAM" id="MobiDB-lite"/>
    </source>
</evidence>
<feature type="transmembrane region" description="Helical" evidence="2">
    <location>
        <begin position="30"/>
        <end position="51"/>
    </location>
</feature>
<organism evidence="3 4">
    <name type="scientific">Paludifilum halophilum</name>
    <dbReference type="NCBI Taxonomy" id="1642702"/>
    <lineage>
        <taxon>Bacteria</taxon>
        <taxon>Bacillati</taxon>
        <taxon>Bacillota</taxon>
        <taxon>Bacilli</taxon>
        <taxon>Bacillales</taxon>
        <taxon>Thermoactinomycetaceae</taxon>
        <taxon>Paludifilum</taxon>
    </lineage>
</organism>
<keyword evidence="4" id="KW-1185">Reference proteome</keyword>
<dbReference type="EMBL" id="NOWF01000001">
    <property type="protein sequence ID" value="OYD09990.1"/>
    <property type="molecule type" value="Genomic_DNA"/>
</dbReference>
<sequence>MNGWLKQIIILVLLATFMDLLLPNNAMDRYVKLVMGLLIILAILSPIFQLIRQDLDLTSLSDQQLEGSGRENLSSVKAIKQKGEQLTETQNRLIHEQAEQRMAATLRKGVEKRFPVEVIQSEVKTKGKEEARIEGVHLVVRRAADKGGEEAVDPVDPVDPVDIGMDSESRNKEDHQKDEPSSEQRALSRRIVQYVEETWKLPPEQIKVEVEDG</sequence>